<dbReference type="KEGG" id="gtt:GUITHDRAFT_117106"/>
<keyword evidence="4" id="KW-1185">Reference proteome</keyword>
<dbReference type="HOGENOM" id="CLU_1558176_0_0_1"/>
<evidence type="ECO:0000313" key="2">
    <source>
        <dbReference type="EMBL" id="EKX36681.1"/>
    </source>
</evidence>
<protein>
    <submittedName>
        <fullName evidence="2 3">Uncharacterized protein</fullName>
    </submittedName>
</protein>
<evidence type="ECO:0000313" key="3">
    <source>
        <dbReference type="EnsemblProtists" id="EKX36681"/>
    </source>
</evidence>
<dbReference type="PaxDb" id="55529-EKX36681"/>
<organism evidence="2">
    <name type="scientific">Guillardia theta (strain CCMP2712)</name>
    <name type="common">Cryptophyte</name>
    <dbReference type="NCBI Taxonomy" id="905079"/>
    <lineage>
        <taxon>Eukaryota</taxon>
        <taxon>Cryptophyceae</taxon>
        <taxon>Pyrenomonadales</taxon>
        <taxon>Geminigeraceae</taxon>
        <taxon>Guillardia</taxon>
    </lineage>
</organism>
<sequence length="172" mass="18618">MQCDQKAGWTRFERRACLQCRQRANPGAVHLFPQRINISLDPVQLNRAAGAPTPFPAPAALGALNPEQLAAYNNILEGFNTSNLQNNSTNNNSSSNNNNNSSSSVPVQHRGANVIEALRSAGLSQNEINEVYPKLVAAGVQTTADFKFIRDLSELGDLSLSIVSKRKLADCL</sequence>
<proteinExistence type="predicted"/>
<dbReference type="RefSeq" id="XP_005823661.1">
    <property type="nucleotide sequence ID" value="XM_005823604.1"/>
</dbReference>
<feature type="region of interest" description="Disordered" evidence="1">
    <location>
        <begin position="83"/>
        <end position="107"/>
    </location>
</feature>
<accession>L1IKB2</accession>
<feature type="compositionally biased region" description="Low complexity" evidence="1">
    <location>
        <begin position="83"/>
        <end position="104"/>
    </location>
</feature>
<evidence type="ECO:0000313" key="4">
    <source>
        <dbReference type="Proteomes" id="UP000011087"/>
    </source>
</evidence>
<dbReference type="EnsemblProtists" id="EKX36681">
    <property type="protein sequence ID" value="EKX36681"/>
    <property type="gene ID" value="GUITHDRAFT_117106"/>
</dbReference>
<gene>
    <name evidence="2" type="ORF">GUITHDRAFT_117106</name>
</gene>
<name>L1IKB2_GUITC</name>
<dbReference type="EMBL" id="JH993069">
    <property type="protein sequence ID" value="EKX36681.1"/>
    <property type="molecule type" value="Genomic_DNA"/>
</dbReference>
<dbReference type="AlphaFoldDB" id="L1IKB2"/>
<reference evidence="4" key="2">
    <citation type="submission" date="2012-11" db="EMBL/GenBank/DDBJ databases">
        <authorList>
            <person name="Kuo A."/>
            <person name="Curtis B.A."/>
            <person name="Tanifuji G."/>
            <person name="Burki F."/>
            <person name="Gruber A."/>
            <person name="Irimia M."/>
            <person name="Maruyama S."/>
            <person name="Arias M.C."/>
            <person name="Ball S.G."/>
            <person name="Gile G.H."/>
            <person name="Hirakawa Y."/>
            <person name="Hopkins J.F."/>
            <person name="Rensing S.A."/>
            <person name="Schmutz J."/>
            <person name="Symeonidi A."/>
            <person name="Elias M."/>
            <person name="Eveleigh R.J."/>
            <person name="Herman E.K."/>
            <person name="Klute M.J."/>
            <person name="Nakayama T."/>
            <person name="Obornik M."/>
            <person name="Reyes-Prieto A."/>
            <person name="Armbrust E.V."/>
            <person name="Aves S.J."/>
            <person name="Beiko R.G."/>
            <person name="Coutinho P."/>
            <person name="Dacks J.B."/>
            <person name="Durnford D.G."/>
            <person name="Fast N.M."/>
            <person name="Green B.R."/>
            <person name="Grisdale C."/>
            <person name="Hempe F."/>
            <person name="Henrissat B."/>
            <person name="Hoppner M.P."/>
            <person name="Ishida K.-I."/>
            <person name="Kim E."/>
            <person name="Koreny L."/>
            <person name="Kroth P.G."/>
            <person name="Liu Y."/>
            <person name="Malik S.-B."/>
            <person name="Maier U.G."/>
            <person name="McRose D."/>
            <person name="Mock T."/>
            <person name="Neilson J.A."/>
            <person name="Onodera N.T."/>
            <person name="Poole A.M."/>
            <person name="Pritham E.J."/>
            <person name="Richards T.A."/>
            <person name="Rocap G."/>
            <person name="Roy S.W."/>
            <person name="Sarai C."/>
            <person name="Schaack S."/>
            <person name="Shirato S."/>
            <person name="Slamovits C.H."/>
            <person name="Spencer D.F."/>
            <person name="Suzuki S."/>
            <person name="Worden A.Z."/>
            <person name="Zauner S."/>
            <person name="Barry K."/>
            <person name="Bell C."/>
            <person name="Bharti A.K."/>
            <person name="Crow J.A."/>
            <person name="Grimwood J."/>
            <person name="Kramer R."/>
            <person name="Lindquist E."/>
            <person name="Lucas S."/>
            <person name="Salamov A."/>
            <person name="McFadden G.I."/>
            <person name="Lane C.E."/>
            <person name="Keeling P.J."/>
            <person name="Gray M.W."/>
            <person name="Grigoriev I.V."/>
            <person name="Archibald J.M."/>
        </authorList>
    </citation>
    <scope>NUCLEOTIDE SEQUENCE</scope>
    <source>
        <strain evidence="4">CCMP2712</strain>
    </source>
</reference>
<reference evidence="3" key="3">
    <citation type="submission" date="2016-03" db="UniProtKB">
        <authorList>
            <consortium name="EnsemblProtists"/>
        </authorList>
    </citation>
    <scope>IDENTIFICATION</scope>
</reference>
<reference evidence="2 4" key="1">
    <citation type="journal article" date="2012" name="Nature">
        <title>Algal genomes reveal evolutionary mosaicism and the fate of nucleomorphs.</title>
        <authorList>
            <consortium name="DOE Joint Genome Institute"/>
            <person name="Curtis B.A."/>
            <person name="Tanifuji G."/>
            <person name="Burki F."/>
            <person name="Gruber A."/>
            <person name="Irimia M."/>
            <person name="Maruyama S."/>
            <person name="Arias M.C."/>
            <person name="Ball S.G."/>
            <person name="Gile G.H."/>
            <person name="Hirakawa Y."/>
            <person name="Hopkins J.F."/>
            <person name="Kuo A."/>
            <person name="Rensing S.A."/>
            <person name="Schmutz J."/>
            <person name="Symeonidi A."/>
            <person name="Elias M."/>
            <person name="Eveleigh R.J."/>
            <person name="Herman E.K."/>
            <person name="Klute M.J."/>
            <person name="Nakayama T."/>
            <person name="Obornik M."/>
            <person name="Reyes-Prieto A."/>
            <person name="Armbrust E.V."/>
            <person name="Aves S.J."/>
            <person name="Beiko R.G."/>
            <person name="Coutinho P."/>
            <person name="Dacks J.B."/>
            <person name="Durnford D.G."/>
            <person name="Fast N.M."/>
            <person name="Green B.R."/>
            <person name="Grisdale C.J."/>
            <person name="Hempel F."/>
            <person name="Henrissat B."/>
            <person name="Hoppner M.P."/>
            <person name="Ishida K."/>
            <person name="Kim E."/>
            <person name="Koreny L."/>
            <person name="Kroth P.G."/>
            <person name="Liu Y."/>
            <person name="Malik S.B."/>
            <person name="Maier U.G."/>
            <person name="McRose D."/>
            <person name="Mock T."/>
            <person name="Neilson J.A."/>
            <person name="Onodera N.T."/>
            <person name="Poole A.M."/>
            <person name="Pritham E.J."/>
            <person name="Richards T.A."/>
            <person name="Rocap G."/>
            <person name="Roy S.W."/>
            <person name="Sarai C."/>
            <person name="Schaack S."/>
            <person name="Shirato S."/>
            <person name="Slamovits C.H."/>
            <person name="Spencer D.F."/>
            <person name="Suzuki S."/>
            <person name="Worden A.Z."/>
            <person name="Zauner S."/>
            <person name="Barry K."/>
            <person name="Bell C."/>
            <person name="Bharti A.K."/>
            <person name="Crow J.A."/>
            <person name="Grimwood J."/>
            <person name="Kramer R."/>
            <person name="Lindquist E."/>
            <person name="Lucas S."/>
            <person name="Salamov A."/>
            <person name="McFadden G.I."/>
            <person name="Lane C.E."/>
            <person name="Keeling P.J."/>
            <person name="Gray M.W."/>
            <person name="Grigoriev I.V."/>
            <person name="Archibald J.M."/>
        </authorList>
    </citation>
    <scope>NUCLEOTIDE SEQUENCE</scope>
    <source>
        <strain evidence="2 4">CCMP2712</strain>
    </source>
</reference>
<dbReference type="GeneID" id="17293461"/>
<dbReference type="Proteomes" id="UP000011087">
    <property type="component" value="Unassembled WGS sequence"/>
</dbReference>
<evidence type="ECO:0000256" key="1">
    <source>
        <dbReference type="SAM" id="MobiDB-lite"/>
    </source>
</evidence>